<dbReference type="EMBL" id="JASBWR010000003">
    <property type="protein sequence ID" value="KAJ9112985.1"/>
    <property type="molecule type" value="Genomic_DNA"/>
</dbReference>
<evidence type="ECO:0000313" key="1">
    <source>
        <dbReference type="EMBL" id="KAJ9112985.1"/>
    </source>
</evidence>
<keyword evidence="2" id="KW-1185">Reference proteome</keyword>
<proteinExistence type="predicted"/>
<dbReference type="Proteomes" id="UP001241377">
    <property type="component" value="Unassembled WGS sequence"/>
</dbReference>
<protein>
    <submittedName>
        <fullName evidence="1">Uncharacterized protein</fullName>
    </submittedName>
</protein>
<organism evidence="1 2">
    <name type="scientific">Naganishia cerealis</name>
    <dbReference type="NCBI Taxonomy" id="610337"/>
    <lineage>
        <taxon>Eukaryota</taxon>
        <taxon>Fungi</taxon>
        <taxon>Dikarya</taxon>
        <taxon>Basidiomycota</taxon>
        <taxon>Agaricomycotina</taxon>
        <taxon>Tremellomycetes</taxon>
        <taxon>Filobasidiales</taxon>
        <taxon>Filobasidiaceae</taxon>
        <taxon>Naganishia</taxon>
    </lineage>
</organism>
<sequence>MSTITLDPKPGFVIKSRVLEAQNYLKHSSGTKVFINVCHDNQVPKPPQEFDPAIVFPLIIQNEWEIPIIVSEEKQTTDKKGIPSFVYDCCINLLCFQWCQVNSELRQILNEWCLESVELLYEVTLDREYSIPKMLSKGELSLTIVESLEMSDNGFQKKLQQLKQNDTLGLIEELKPDEPQDDEDLPDLMNINREQKAGKKPLIQEIEEMSIQLEKTSQKPVIKSKSQLSTVTFAVSFQNISDKKYHLLVKLTTDSRADLANQLALSIDTETQQLVLQPTPDSRITLPNISNKLQVPVPASSQSCEPKSFYVKLEQAIYVFV</sequence>
<comment type="caution">
    <text evidence="1">The sequence shown here is derived from an EMBL/GenBank/DDBJ whole genome shotgun (WGS) entry which is preliminary data.</text>
</comment>
<evidence type="ECO:0000313" key="2">
    <source>
        <dbReference type="Proteomes" id="UP001241377"/>
    </source>
</evidence>
<name>A0ACC2WNT3_9TREE</name>
<reference evidence="1" key="1">
    <citation type="submission" date="2023-04" db="EMBL/GenBank/DDBJ databases">
        <title>Draft Genome sequencing of Naganishia species isolated from polar environments using Oxford Nanopore Technology.</title>
        <authorList>
            <person name="Leo P."/>
            <person name="Venkateswaran K."/>
        </authorList>
    </citation>
    <scope>NUCLEOTIDE SEQUENCE</scope>
    <source>
        <strain evidence="1">MNA-CCFEE 5261</strain>
    </source>
</reference>
<accession>A0ACC2WNT3</accession>
<gene>
    <name evidence="1" type="ORF">QFC19_000542</name>
</gene>